<dbReference type="AlphaFoldDB" id="A0ABD7PCV1"/>
<comment type="caution">
    <text evidence="1">The sequence shown here is derived from an EMBL/GenBank/DDBJ whole genome shotgun (WGS) entry which is preliminary data.</text>
</comment>
<protein>
    <submittedName>
        <fullName evidence="1">Uncharacterized protein</fullName>
    </submittedName>
</protein>
<organism evidence="1 2">
    <name type="scientific">Klebsiella variicola</name>
    <dbReference type="NCBI Taxonomy" id="244366"/>
    <lineage>
        <taxon>Bacteria</taxon>
        <taxon>Pseudomonadati</taxon>
        <taxon>Pseudomonadota</taxon>
        <taxon>Gammaproteobacteria</taxon>
        <taxon>Enterobacterales</taxon>
        <taxon>Enterobacteriaceae</taxon>
        <taxon>Klebsiella/Raoultella group</taxon>
        <taxon>Klebsiella</taxon>
        <taxon>Klebsiella pneumoniae complex</taxon>
    </lineage>
</organism>
<reference evidence="1 2" key="1">
    <citation type="submission" date="2018-08" db="EMBL/GenBank/DDBJ databases">
        <authorList>
            <consortium name="Pathogen Informatics"/>
        </authorList>
    </citation>
    <scope>NUCLEOTIDE SEQUENCE [LARGE SCALE GENOMIC DNA]</scope>
    <source>
        <strain evidence="1 2">EuSCAPE_TR218</strain>
    </source>
</reference>
<dbReference type="RefSeq" id="WP_101825903.1">
    <property type="nucleotide sequence ID" value="NZ_JAQDZF010000018.1"/>
</dbReference>
<gene>
    <name evidence="1" type="ORF">SAMEA3729809_04797</name>
</gene>
<dbReference type="EMBL" id="UKAS01000023">
    <property type="protein sequence ID" value="SXF98268.1"/>
    <property type="molecule type" value="Genomic_DNA"/>
</dbReference>
<accession>A0ABD7PCV1</accession>
<evidence type="ECO:0000313" key="2">
    <source>
        <dbReference type="Proteomes" id="UP000258928"/>
    </source>
</evidence>
<proteinExistence type="predicted"/>
<sequence length="104" mass="11348">MTIVLSCTLVYQLTGAGNVQQSYSVDITFNIGGQEVTRRFFANAGGFQSGDFTQEFRFAADLLADNNNVSFFIKARGNDASIDYSCSIQNITATAFRTNSNSFS</sequence>
<name>A0ABD7PCV1_KLEVA</name>
<dbReference type="Proteomes" id="UP000258928">
    <property type="component" value="Unassembled WGS sequence"/>
</dbReference>
<evidence type="ECO:0000313" key="1">
    <source>
        <dbReference type="EMBL" id="SXF98268.1"/>
    </source>
</evidence>